<evidence type="ECO:0000313" key="2">
    <source>
        <dbReference type="EMBL" id="WQH10259.1"/>
    </source>
</evidence>
<accession>A0ABZ0YDU6</accession>
<proteinExistence type="predicted"/>
<evidence type="ECO:0000256" key="1">
    <source>
        <dbReference type="SAM" id="MobiDB-lite"/>
    </source>
</evidence>
<reference evidence="2 3" key="1">
    <citation type="submission" date="2023-11" db="EMBL/GenBank/DDBJ databases">
        <title>MicrobeMod: A computational toolkit for identifying prokaryotic methylation and restriction-modification with nanopore sequencing.</title>
        <authorList>
            <person name="Crits-Christoph A."/>
            <person name="Kang S.C."/>
            <person name="Lee H."/>
            <person name="Ostrov N."/>
        </authorList>
    </citation>
    <scope>NUCLEOTIDE SEQUENCE [LARGE SCALE GENOMIC DNA]</scope>
    <source>
        <strain evidence="2 3">ATCC 43984</strain>
    </source>
</reference>
<name>A0ABZ0YDU6_9GAMM</name>
<feature type="region of interest" description="Disordered" evidence="1">
    <location>
        <begin position="38"/>
        <end position="76"/>
    </location>
</feature>
<evidence type="ECO:0000313" key="3">
    <source>
        <dbReference type="Proteomes" id="UP001321908"/>
    </source>
</evidence>
<gene>
    <name evidence="2" type="ORF">SR908_06190</name>
</gene>
<dbReference type="EMBL" id="CP140151">
    <property type="protein sequence ID" value="WQH10259.1"/>
    <property type="molecule type" value="Genomic_DNA"/>
</dbReference>
<sequence length="76" mass="8125">MEYVTIKENSMLRSEWLRKMALALIIGMTAVGVVACDDEGPAEEAGESVDNAMDDAGDSMEEAGEDIQNAAEDAQD</sequence>
<feature type="compositionally biased region" description="Acidic residues" evidence="1">
    <location>
        <begin position="38"/>
        <end position="65"/>
    </location>
</feature>
<protein>
    <submittedName>
        <fullName evidence="2">Uncharacterized protein</fullName>
    </submittedName>
</protein>
<keyword evidence="3" id="KW-1185">Reference proteome</keyword>
<dbReference type="RefSeq" id="WP_246919092.1">
    <property type="nucleotide sequence ID" value="NZ_CP140151.1"/>
</dbReference>
<organism evidence="2 3">
    <name type="scientific">Chromohalobacter canadensis</name>
    <dbReference type="NCBI Taxonomy" id="141389"/>
    <lineage>
        <taxon>Bacteria</taxon>
        <taxon>Pseudomonadati</taxon>
        <taxon>Pseudomonadota</taxon>
        <taxon>Gammaproteobacteria</taxon>
        <taxon>Oceanospirillales</taxon>
        <taxon>Halomonadaceae</taxon>
        <taxon>Chromohalobacter</taxon>
    </lineage>
</organism>
<dbReference type="Proteomes" id="UP001321908">
    <property type="component" value="Chromosome"/>
</dbReference>